<proteinExistence type="predicted"/>
<reference evidence="2" key="2">
    <citation type="submission" date="2014-03" db="EMBL/GenBank/DDBJ databases">
        <title>The whipworm genome and dual-species transcriptomics of an intimate host-pathogen interaction.</title>
        <authorList>
            <person name="Foth B.J."/>
            <person name="Tsai I.J."/>
            <person name="Reid A.J."/>
            <person name="Bancroft A.J."/>
            <person name="Nichol S."/>
            <person name="Tracey A."/>
            <person name="Holroyd N."/>
            <person name="Cotton J.A."/>
            <person name="Stanley E.J."/>
            <person name="Zarowiecki M."/>
            <person name="Liu J.Z."/>
            <person name="Huckvale T."/>
            <person name="Cooper P.J."/>
            <person name="Grencis R.K."/>
            <person name="Berriman M."/>
        </authorList>
    </citation>
    <scope>NUCLEOTIDE SEQUENCE [LARGE SCALE GENOMIC DNA]</scope>
</reference>
<protein>
    <submittedName>
        <fullName evidence="2">7tm 1 domain containing protein</fullName>
    </submittedName>
</protein>
<evidence type="ECO:0000313" key="2">
    <source>
        <dbReference type="EMBL" id="CDW59273.1"/>
    </source>
</evidence>
<organism evidence="2 3">
    <name type="scientific">Trichuris trichiura</name>
    <name type="common">Whipworm</name>
    <name type="synonym">Trichocephalus trichiurus</name>
    <dbReference type="NCBI Taxonomy" id="36087"/>
    <lineage>
        <taxon>Eukaryota</taxon>
        <taxon>Metazoa</taxon>
        <taxon>Ecdysozoa</taxon>
        <taxon>Nematoda</taxon>
        <taxon>Enoplea</taxon>
        <taxon>Dorylaimia</taxon>
        <taxon>Trichinellida</taxon>
        <taxon>Trichuridae</taxon>
        <taxon>Trichuris</taxon>
    </lineage>
</organism>
<evidence type="ECO:0000256" key="1">
    <source>
        <dbReference type="SAM" id="Phobius"/>
    </source>
</evidence>
<feature type="transmembrane region" description="Helical" evidence="1">
    <location>
        <begin position="72"/>
        <end position="93"/>
    </location>
</feature>
<keyword evidence="1" id="KW-1133">Transmembrane helix</keyword>
<dbReference type="SUPFAM" id="SSF81321">
    <property type="entry name" value="Family A G protein-coupled receptor-like"/>
    <property type="match status" value="1"/>
</dbReference>
<sequence length="434" mass="49330">MTGVMRASLYLNKLEMMDPFSCILTRYDMGILVIGQDGLTLSGFLLSFERFMFFTNVNAYQRIFNPVCTKHIIYCAFIVGILDYMLCWFLAYSRRAEQIQGHCQRSETTSESYFAVYMIVTVLLAAGSLIFYLLTFLSVSNWGRQNNEKGSLRQLRHIRERKILNSLALVSVLIAAMNLLPWFAYFFIFHSTSNQIMFNAAKLLDNLYLPVSTLLYLIIHPDLSPTEEDLVDSMMVTKECSSAKHYPVQLHSAVLTYNNGKYAYPVDISQPATLWIMFDNSDKRISNVSADLTLQKKVQKLGINKWISVPTFGLLYEPPVNFKNTVIINLKLNNTGEQLNNITSQVHVSRKTTVLSYVKWIPIPVGSVIKQKVDKCTCCPIKKGINVIKMVIDTDKYPVIKKIPLSGEYSLELTLADPNSTAELFCGTIQMELV</sequence>
<dbReference type="OrthoDB" id="5916933at2759"/>
<feature type="transmembrane region" description="Helical" evidence="1">
    <location>
        <begin position="113"/>
        <end position="142"/>
    </location>
</feature>
<keyword evidence="3" id="KW-1185">Reference proteome</keyword>
<dbReference type="PANTHER" id="PTHR35573">
    <property type="entry name" value="PROTEIN CBG22129"/>
    <property type="match status" value="1"/>
</dbReference>
<dbReference type="Gene3D" id="1.20.1070.10">
    <property type="entry name" value="Rhodopsin 7-helix transmembrane proteins"/>
    <property type="match status" value="1"/>
</dbReference>
<evidence type="ECO:0000313" key="3">
    <source>
        <dbReference type="Proteomes" id="UP000030665"/>
    </source>
</evidence>
<reference evidence="2" key="1">
    <citation type="submission" date="2014-01" db="EMBL/GenBank/DDBJ databases">
        <authorList>
            <person name="Aslett M."/>
        </authorList>
    </citation>
    <scope>NUCLEOTIDE SEQUENCE</scope>
</reference>
<dbReference type="Proteomes" id="UP000030665">
    <property type="component" value="Unassembled WGS sequence"/>
</dbReference>
<dbReference type="AlphaFoldDB" id="A0A077ZI69"/>
<gene>
    <name evidence="2" type="ORF">TTRE_0000760401</name>
</gene>
<name>A0A077ZI69_TRITR</name>
<keyword evidence="1" id="KW-0812">Transmembrane</keyword>
<dbReference type="EMBL" id="HG806543">
    <property type="protein sequence ID" value="CDW59273.1"/>
    <property type="molecule type" value="Genomic_DNA"/>
</dbReference>
<keyword evidence="1" id="KW-0472">Membrane</keyword>
<feature type="transmembrane region" description="Helical" evidence="1">
    <location>
        <begin position="163"/>
        <end position="188"/>
    </location>
</feature>
<accession>A0A077ZI69</accession>